<proteinExistence type="predicted"/>
<dbReference type="EMBL" id="MGIL01000007">
    <property type="protein sequence ID" value="OGM88567.1"/>
    <property type="molecule type" value="Genomic_DNA"/>
</dbReference>
<dbReference type="AlphaFoldDB" id="A0A1F8DIY2"/>
<evidence type="ECO:0000313" key="1">
    <source>
        <dbReference type="EMBL" id="OGM88567.1"/>
    </source>
</evidence>
<dbReference type="Proteomes" id="UP000177596">
    <property type="component" value="Unassembled WGS sequence"/>
</dbReference>
<gene>
    <name evidence="1" type="ORF">A2573_03085</name>
</gene>
<protein>
    <submittedName>
        <fullName evidence="1">Uncharacterized protein</fullName>
    </submittedName>
</protein>
<organism evidence="1 2">
    <name type="scientific">Candidatus Woesebacteria bacterium RIFOXYD1_FULL_43_18</name>
    <dbReference type="NCBI Taxonomy" id="1802551"/>
    <lineage>
        <taxon>Bacteria</taxon>
        <taxon>Candidatus Woeseibacteriota</taxon>
    </lineage>
</organism>
<accession>A0A1F8DIY2</accession>
<name>A0A1F8DIY2_9BACT</name>
<sequence length="139" mass="16319">MERRLGDRPQEFENEYCKFKPFGWEEVDGVLRPLLFKVVTVNLESLGLRRNPNIMRFLVGKWIRLPDDEIQVDNNDWGGIWSALKLSGAKNLSKYILERYNLSTRTFQVAVDTPLYANSYRVKSRGVILLRELNFSYSQ</sequence>
<comment type="caution">
    <text evidence="1">The sequence shown here is derived from an EMBL/GenBank/DDBJ whole genome shotgun (WGS) entry which is preliminary data.</text>
</comment>
<evidence type="ECO:0000313" key="2">
    <source>
        <dbReference type="Proteomes" id="UP000177596"/>
    </source>
</evidence>
<reference evidence="1 2" key="1">
    <citation type="journal article" date="2016" name="Nat. Commun.">
        <title>Thousands of microbial genomes shed light on interconnected biogeochemical processes in an aquifer system.</title>
        <authorList>
            <person name="Anantharaman K."/>
            <person name="Brown C.T."/>
            <person name="Hug L.A."/>
            <person name="Sharon I."/>
            <person name="Castelle C.J."/>
            <person name="Probst A.J."/>
            <person name="Thomas B.C."/>
            <person name="Singh A."/>
            <person name="Wilkins M.J."/>
            <person name="Karaoz U."/>
            <person name="Brodie E.L."/>
            <person name="Williams K.H."/>
            <person name="Hubbard S.S."/>
            <person name="Banfield J.F."/>
        </authorList>
    </citation>
    <scope>NUCLEOTIDE SEQUENCE [LARGE SCALE GENOMIC DNA]</scope>
</reference>